<accession>A0A8H3L2S0</accession>
<evidence type="ECO:0000256" key="1">
    <source>
        <dbReference type="SAM" id="MobiDB-lite"/>
    </source>
</evidence>
<feature type="region of interest" description="Disordered" evidence="1">
    <location>
        <begin position="97"/>
        <end position="151"/>
    </location>
</feature>
<proteinExistence type="predicted"/>
<reference evidence="2" key="1">
    <citation type="submission" date="2019-10" db="EMBL/GenBank/DDBJ databases">
        <title>Conservation and host-specific expression of non-tandemly repeated heterogenous ribosome RNA gene in arbuscular mycorrhizal fungi.</title>
        <authorList>
            <person name="Maeda T."/>
            <person name="Kobayashi Y."/>
            <person name="Nakagawa T."/>
            <person name="Ezawa T."/>
            <person name="Yamaguchi K."/>
            <person name="Bino T."/>
            <person name="Nishimoto Y."/>
            <person name="Shigenobu S."/>
            <person name="Kawaguchi M."/>
        </authorList>
    </citation>
    <scope>NUCLEOTIDE SEQUENCE</scope>
    <source>
        <strain evidence="2">HR1</strain>
    </source>
</reference>
<comment type="caution">
    <text evidence="2">The sequence shown here is derived from an EMBL/GenBank/DDBJ whole genome shotgun (WGS) entry which is preliminary data.</text>
</comment>
<dbReference type="EMBL" id="BLAL01000044">
    <property type="protein sequence ID" value="GES79569.1"/>
    <property type="molecule type" value="Genomic_DNA"/>
</dbReference>
<organism evidence="2 3">
    <name type="scientific">Rhizophagus clarus</name>
    <dbReference type="NCBI Taxonomy" id="94130"/>
    <lineage>
        <taxon>Eukaryota</taxon>
        <taxon>Fungi</taxon>
        <taxon>Fungi incertae sedis</taxon>
        <taxon>Mucoromycota</taxon>
        <taxon>Glomeromycotina</taxon>
        <taxon>Glomeromycetes</taxon>
        <taxon>Glomerales</taxon>
        <taxon>Glomeraceae</taxon>
        <taxon>Rhizophagus</taxon>
    </lineage>
</organism>
<name>A0A8H3L2S0_9GLOM</name>
<gene>
    <name evidence="2" type="ORF">RCL2_000686900</name>
</gene>
<feature type="compositionally biased region" description="Polar residues" evidence="1">
    <location>
        <begin position="117"/>
        <end position="145"/>
    </location>
</feature>
<protein>
    <submittedName>
        <fullName evidence="2">Uncharacterized protein</fullName>
    </submittedName>
</protein>
<feature type="compositionally biased region" description="Basic and acidic residues" evidence="1">
    <location>
        <begin position="1"/>
        <end position="14"/>
    </location>
</feature>
<dbReference type="AlphaFoldDB" id="A0A8H3L2S0"/>
<sequence length="169" mass="18931">MTAKTGNDKSEEKIPPSQPKGLGHSNINQKAAEIPDGPCQDCVQSIYTSSFRWREVVCRSSYNVGVLQNLREPKDGFRIPFVYEHVEYRWYRLSGHPQKKKELEAASSGSSSKCTSRDNGTQGSKKSLQKQGTPRSVLHTSSYRNMKQKTEKAGLDKADILKLVLSLLD</sequence>
<dbReference type="Proteomes" id="UP000615446">
    <property type="component" value="Unassembled WGS sequence"/>
</dbReference>
<evidence type="ECO:0000313" key="3">
    <source>
        <dbReference type="Proteomes" id="UP000615446"/>
    </source>
</evidence>
<feature type="region of interest" description="Disordered" evidence="1">
    <location>
        <begin position="1"/>
        <end position="34"/>
    </location>
</feature>
<evidence type="ECO:0000313" key="2">
    <source>
        <dbReference type="EMBL" id="GES79569.1"/>
    </source>
</evidence>